<evidence type="ECO:0000256" key="4">
    <source>
        <dbReference type="ARBA" id="ARBA00022679"/>
    </source>
</evidence>
<dbReference type="InterPro" id="IPR035965">
    <property type="entry name" value="PAS-like_dom_sf"/>
</dbReference>
<dbReference type="PANTHER" id="PTHR41523:SF8">
    <property type="entry name" value="ETHYLENE RESPONSE SENSOR PROTEIN"/>
    <property type="match status" value="1"/>
</dbReference>
<dbReference type="InterPro" id="IPR003594">
    <property type="entry name" value="HATPase_dom"/>
</dbReference>
<dbReference type="InterPro" id="IPR000014">
    <property type="entry name" value="PAS"/>
</dbReference>
<dbReference type="Pfam" id="PF07568">
    <property type="entry name" value="HisKA_2"/>
    <property type="match status" value="1"/>
</dbReference>
<evidence type="ECO:0000313" key="10">
    <source>
        <dbReference type="Proteomes" id="UP000009231"/>
    </source>
</evidence>
<evidence type="ECO:0000256" key="6">
    <source>
        <dbReference type="ARBA" id="ARBA00022777"/>
    </source>
</evidence>
<dbReference type="eggNOG" id="arCOG02335">
    <property type="taxonomic scope" value="Archaea"/>
</dbReference>
<keyword evidence="6 9" id="KW-0418">Kinase</keyword>
<evidence type="ECO:0000256" key="2">
    <source>
        <dbReference type="ARBA" id="ARBA00012438"/>
    </source>
</evidence>
<dbReference type="STRING" id="868131.MSWAN_1140"/>
<dbReference type="GO" id="GO:0005524">
    <property type="term" value="F:ATP binding"/>
    <property type="evidence" value="ECO:0007669"/>
    <property type="project" value="UniProtKB-KW"/>
</dbReference>
<dbReference type="SMART" id="SM00091">
    <property type="entry name" value="PAS"/>
    <property type="match status" value="1"/>
</dbReference>
<dbReference type="SUPFAM" id="SSF55874">
    <property type="entry name" value="ATPase domain of HSP90 chaperone/DNA topoisomerase II/histidine kinase"/>
    <property type="match status" value="1"/>
</dbReference>
<protein>
    <recommendedName>
        <fullName evidence="2">histidine kinase</fullName>
        <ecNumber evidence="2">2.7.13.3</ecNumber>
    </recommendedName>
</protein>
<keyword evidence="5" id="KW-0547">Nucleotide-binding</keyword>
<dbReference type="eggNOG" id="arCOG02336">
    <property type="taxonomic scope" value="Archaea"/>
</dbReference>
<organism evidence="9 10">
    <name type="scientific">Methanobacterium paludis (strain DSM 25820 / JCM 18151 / SWAN1)</name>
    <dbReference type="NCBI Taxonomy" id="868131"/>
    <lineage>
        <taxon>Archaea</taxon>
        <taxon>Methanobacteriati</taxon>
        <taxon>Methanobacteriota</taxon>
        <taxon>Methanomada group</taxon>
        <taxon>Methanobacteria</taxon>
        <taxon>Methanobacteriales</taxon>
        <taxon>Methanobacteriaceae</taxon>
        <taxon>Methanobacterium</taxon>
    </lineage>
</organism>
<dbReference type="InterPro" id="IPR011495">
    <property type="entry name" value="Sig_transdc_His_kin_sub2_dim/P"/>
</dbReference>
<keyword evidence="3" id="KW-0597">Phosphoprotein</keyword>
<proteinExistence type="predicted"/>
<evidence type="ECO:0000256" key="5">
    <source>
        <dbReference type="ARBA" id="ARBA00022741"/>
    </source>
</evidence>
<comment type="catalytic activity">
    <reaction evidence="1">
        <text>ATP + protein L-histidine = ADP + protein N-phospho-L-histidine.</text>
        <dbReference type="EC" id="2.7.13.3"/>
    </reaction>
</comment>
<dbReference type="Gene3D" id="3.30.450.20">
    <property type="entry name" value="PAS domain"/>
    <property type="match status" value="1"/>
</dbReference>
<sequence>MQKKDIKRCQSADKATKIWEDYNKAVFENIGIAIVIIKKDGTIFHVNNEFENLCGYSKEEIEGKKSFEKFLLKEKVEKVRIYDILRYYNSCIPPKTYKTCLVHKKGNILDVYLTLNLLSYTDKLVVTIQDITKLKKTEADLKICIKEKEVLLRELNHRVRNNLQMIYSLLNLEKSYLKEEEAIKLLQSTQNRLKAMIYVYNMVHEVNNLSVIDFSVYIQKLVLDLFHVYDAKNNIKPMFNIDQIFFNIETVIPCGFIVSEIVYNIIKYAFPNNETGKITLDFHSYSDEEFKLIISSNGKSIDFNNKNSFGLALIKMLVKQLDSSLEIDNNPGTTFKIKFKELNYAERR</sequence>
<keyword evidence="4" id="KW-0808">Transferase</keyword>
<keyword evidence="7" id="KW-0067">ATP-binding</keyword>
<evidence type="ECO:0000256" key="1">
    <source>
        <dbReference type="ARBA" id="ARBA00000085"/>
    </source>
</evidence>
<dbReference type="AlphaFoldDB" id="F6D4U9"/>
<dbReference type="HOGENOM" id="CLU_000445_114_57_2"/>
<accession>F6D4U9</accession>
<name>F6D4U9_METPW</name>
<dbReference type="OrthoDB" id="8127at2157"/>
<evidence type="ECO:0000256" key="7">
    <source>
        <dbReference type="ARBA" id="ARBA00022840"/>
    </source>
</evidence>
<dbReference type="NCBIfam" id="TIGR00229">
    <property type="entry name" value="sensory_box"/>
    <property type="match status" value="1"/>
</dbReference>
<reference evidence="9 10" key="1">
    <citation type="journal article" date="2014" name="Int. J. Syst. Evol. Microbiol.">
        <title>Methanobacterium paludis sp. nov. and a novel strain of Methanobacterium lacus isolated from northern peatlands.</title>
        <authorList>
            <person name="Cadillo-Quiroz H."/>
            <person name="Brauer S.L."/>
            <person name="Goodson N."/>
            <person name="Yavitt J.B."/>
            <person name="Zinder S.H."/>
        </authorList>
    </citation>
    <scope>NUCLEOTIDE SEQUENCE [LARGE SCALE GENOMIC DNA]</scope>
    <source>
        <strain evidence="10">DSM 25820 / JCM 18151 / SWAN1</strain>
    </source>
</reference>
<evidence type="ECO:0000313" key="9">
    <source>
        <dbReference type="EMBL" id="AEG18158.1"/>
    </source>
</evidence>
<dbReference type="Pfam" id="PF02518">
    <property type="entry name" value="HATPase_c"/>
    <property type="match status" value="1"/>
</dbReference>
<evidence type="ECO:0000256" key="3">
    <source>
        <dbReference type="ARBA" id="ARBA00022553"/>
    </source>
</evidence>
<dbReference type="PROSITE" id="PS50112">
    <property type="entry name" value="PAS"/>
    <property type="match status" value="1"/>
</dbReference>
<dbReference type="PANTHER" id="PTHR41523">
    <property type="entry name" value="TWO-COMPONENT SYSTEM SENSOR PROTEIN"/>
    <property type="match status" value="1"/>
</dbReference>
<dbReference type="Proteomes" id="UP000009231">
    <property type="component" value="Chromosome"/>
</dbReference>
<gene>
    <name evidence="9" type="ordered locus">MSWAN_1140</name>
</gene>
<dbReference type="Gene3D" id="3.30.565.10">
    <property type="entry name" value="Histidine kinase-like ATPase, C-terminal domain"/>
    <property type="match status" value="1"/>
</dbReference>
<dbReference type="Pfam" id="PF13426">
    <property type="entry name" value="PAS_9"/>
    <property type="match status" value="1"/>
</dbReference>
<dbReference type="CDD" id="cd00130">
    <property type="entry name" value="PAS"/>
    <property type="match status" value="1"/>
</dbReference>
<dbReference type="SUPFAM" id="SSF55785">
    <property type="entry name" value="PYP-like sensor domain (PAS domain)"/>
    <property type="match status" value="1"/>
</dbReference>
<dbReference type="EMBL" id="CP002772">
    <property type="protein sequence ID" value="AEG18158.1"/>
    <property type="molecule type" value="Genomic_DNA"/>
</dbReference>
<dbReference type="RefSeq" id="WP_013825660.1">
    <property type="nucleotide sequence ID" value="NC_015574.1"/>
</dbReference>
<dbReference type="EC" id="2.7.13.3" evidence="2"/>
<dbReference type="KEGG" id="mew:MSWAN_1140"/>
<feature type="domain" description="PAS" evidence="8">
    <location>
        <begin position="19"/>
        <end position="80"/>
    </location>
</feature>
<dbReference type="GeneID" id="10668645"/>
<dbReference type="GO" id="GO:0004673">
    <property type="term" value="F:protein histidine kinase activity"/>
    <property type="evidence" value="ECO:0007669"/>
    <property type="project" value="UniProtKB-EC"/>
</dbReference>
<evidence type="ECO:0000259" key="8">
    <source>
        <dbReference type="PROSITE" id="PS50112"/>
    </source>
</evidence>
<dbReference type="InterPro" id="IPR036890">
    <property type="entry name" value="HATPase_C_sf"/>
</dbReference>
<keyword evidence="10" id="KW-1185">Reference proteome</keyword>